<evidence type="ECO:0000313" key="3">
    <source>
        <dbReference type="Proteomes" id="UP000530268"/>
    </source>
</evidence>
<dbReference type="EMBL" id="JACIEI010000003">
    <property type="protein sequence ID" value="MBB3993665.1"/>
    <property type="molecule type" value="Genomic_DNA"/>
</dbReference>
<keyword evidence="1" id="KW-0812">Transmembrane</keyword>
<keyword evidence="1" id="KW-0472">Membrane</keyword>
<dbReference type="AlphaFoldDB" id="A0A7W6GZL5"/>
<keyword evidence="3" id="KW-1185">Reference proteome</keyword>
<accession>A0A7W6GZL5</accession>
<protein>
    <submittedName>
        <fullName evidence="2">Membrane protein YqaA with SNARE-associated domain</fullName>
    </submittedName>
</protein>
<keyword evidence="1" id="KW-1133">Transmembrane helix</keyword>
<comment type="caution">
    <text evidence="2">The sequence shown here is derived from an EMBL/GenBank/DDBJ whole genome shotgun (WGS) entry which is preliminary data.</text>
</comment>
<organism evidence="2 3">
    <name type="scientific">Sulfitobacter undariae</name>
    <dbReference type="NCBI Taxonomy" id="1563671"/>
    <lineage>
        <taxon>Bacteria</taxon>
        <taxon>Pseudomonadati</taxon>
        <taxon>Pseudomonadota</taxon>
        <taxon>Alphaproteobacteria</taxon>
        <taxon>Rhodobacterales</taxon>
        <taxon>Roseobacteraceae</taxon>
        <taxon>Sulfitobacter</taxon>
    </lineage>
</organism>
<name>A0A7W6GZL5_9RHOB</name>
<proteinExistence type="predicted"/>
<evidence type="ECO:0000313" key="2">
    <source>
        <dbReference type="EMBL" id="MBB3993665.1"/>
    </source>
</evidence>
<sequence>MSLIVIVSWLNVIGGTATVLAGILSLIYLS</sequence>
<feature type="transmembrane region" description="Helical" evidence="1">
    <location>
        <begin position="6"/>
        <end position="29"/>
    </location>
</feature>
<evidence type="ECO:0000256" key="1">
    <source>
        <dbReference type="SAM" id="Phobius"/>
    </source>
</evidence>
<gene>
    <name evidence="2" type="ORF">GGR95_001296</name>
</gene>
<dbReference type="Proteomes" id="UP000530268">
    <property type="component" value="Unassembled WGS sequence"/>
</dbReference>
<reference evidence="2 3" key="1">
    <citation type="submission" date="2020-08" db="EMBL/GenBank/DDBJ databases">
        <title>Genomic Encyclopedia of Type Strains, Phase IV (KMG-IV): sequencing the most valuable type-strain genomes for metagenomic binning, comparative biology and taxonomic classification.</title>
        <authorList>
            <person name="Goeker M."/>
        </authorList>
    </citation>
    <scope>NUCLEOTIDE SEQUENCE [LARGE SCALE GENOMIC DNA]</scope>
    <source>
        <strain evidence="2 3">DSM 102234</strain>
    </source>
</reference>